<feature type="compositionally biased region" description="Polar residues" evidence="1">
    <location>
        <begin position="280"/>
        <end position="290"/>
    </location>
</feature>
<feature type="compositionally biased region" description="Basic and acidic residues" evidence="1">
    <location>
        <begin position="343"/>
        <end position="352"/>
    </location>
</feature>
<dbReference type="Proteomes" id="UP000265703">
    <property type="component" value="Unassembled WGS sequence"/>
</dbReference>
<dbReference type="OrthoDB" id="2319733at2759"/>
<name>A0A397STS1_9GLOM</name>
<feature type="compositionally biased region" description="Basic and acidic residues" evidence="1">
    <location>
        <begin position="44"/>
        <end position="63"/>
    </location>
</feature>
<feature type="region of interest" description="Disordered" evidence="1">
    <location>
        <begin position="327"/>
        <end position="352"/>
    </location>
</feature>
<feature type="region of interest" description="Disordered" evidence="1">
    <location>
        <begin position="1"/>
        <end position="66"/>
    </location>
</feature>
<dbReference type="AlphaFoldDB" id="A0A397STS1"/>
<gene>
    <name evidence="2" type="ORF">C1645_738885</name>
</gene>
<proteinExistence type="predicted"/>
<protein>
    <submittedName>
        <fullName evidence="2">Uncharacterized protein</fullName>
    </submittedName>
</protein>
<feature type="region of interest" description="Disordered" evidence="1">
    <location>
        <begin position="261"/>
        <end position="293"/>
    </location>
</feature>
<feature type="compositionally biased region" description="Low complexity" evidence="1">
    <location>
        <begin position="22"/>
        <end position="40"/>
    </location>
</feature>
<accession>A0A397STS1</accession>
<reference evidence="2 3" key="1">
    <citation type="submission" date="2018-06" db="EMBL/GenBank/DDBJ databases">
        <title>Comparative genomics reveals the genomic features of Rhizophagus irregularis, R. cerebriforme, R. diaphanum and Gigaspora rosea, and their symbiotic lifestyle signature.</title>
        <authorList>
            <person name="Morin E."/>
            <person name="San Clemente H."/>
            <person name="Chen E.C.H."/>
            <person name="De La Providencia I."/>
            <person name="Hainaut M."/>
            <person name="Kuo A."/>
            <person name="Kohler A."/>
            <person name="Murat C."/>
            <person name="Tang N."/>
            <person name="Roy S."/>
            <person name="Loubradou J."/>
            <person name="Henrissat B."/>
            <person name="Grigoriev I.V."/>
            <person name="Corradi N."/>
            <person name="Roux C."/>
            <person name="Martin F.M."/>
        </authorList>
    </citation>
    <scope>NUCLEOTIDE SEQUENCE [LARGE SCALE GENOMIC DNA]</scope>
    <source>
        <strain evidence="2 3">DAOM 227022</strain>
    </source>
</reference>
<evidence type="ECO:0000313" key="2">
    <source>
        <dbReference type="EMBL" id="RIA89122.1"/>
    </source>
</evidence>
<comment type="caution">
    <text evidence="2">The sequence shown here is derived from an EMBL/GenBank/DDBJ whole genome shotgun (WGS) entry which is preliminary data.</text>
</comment>
<evidence type="ECO:0000256" key="1">
    <source>
        <dbReference type="SAM" id="MobiDB-lite"/>
    </source>
</evidence>
<dbReference type="EMBL" id="QKYT01000232">
    <property type="protein sequence ID" value="RIA89122.1"/>
    <property type="molecule type" value="Genomic_DNA"/>
</dbReference>
<sequence>METDESIIEETYGTPSTKPLNTSSPASTSSSSSVTSPLTAGTGDHNRETLHDNQRTNQKDVDPKSQPIPIPICARYEIAAPAASILGPKIHFDKKKAFVEIFFSHAITQTVILQKRIIKKVDYLVATFVCPEDMDIALTIPIIFGNEESPSTVTFQKIKEIKPPVSEEAQNDINSHTLQVIDIPLNLKAASVRARFRRYSDITRLTMRTRDGSMHDKSSNSNQALSTQIDEFHKSLQSLYKMVNKFANDIKDLKSKVTSLEQATSSSSSHNKGPNKHPHLTSSSKNNSLSDQERISNLESRLPELMKTLTNMNTSLFMIADSQLGSGGSYEADDDEDTLDNNIKVDDADHLL</sequence>
<evidence type="ECO:0000313" key="3">
    <source>
        <dbReference type="Proteomes" id="UP000265703"/>
    </source>
</evidence>
<keyword evidence="3" id="KW-1185">Reference proteome</keyword>
<organism evidence="2 3">
    <name type="scientific">Glomus cerebriforme</name>
    <dbReference type="NCBI Taxonomy" id="658196"/>
    <lineage>
        <taxon>Eukaryota</taxon>
        <taxon>Fungi</taxon>
        <taxon>Fungi incertae sedis</taxon>
        <taxon>Mucoromycota</taxon>
        <taxon>Glomeromycotina</taxon>
        <taxon>Glomeromycetes</taxon>
        <taxon>Glomerales</taxon>
        <taxon>Glomeraceae</taxon>
        <taxon>Glomus</taxon>
    </lineage>
</organism>